<sequence>MTDHTGPLRHPSYRANTSALAPRREQRFPFTIRIATGEADLAKANTVRRDAYGRHLPELAARMAEPDAMDRHPDVAVLLVESKLDGEPIGSARIQLNRTSRLSIESAVALPTWMHGLRLAEVTRLGVVAGRTGMLAKLALWKAIFFYWEMKSVQWAIAAGRAPIDQQYLDLTFVDLFPERGYVPLSYAGNLPHRVMAFESPTAYQRWKSAGHKLCDFIFHTHHPDILLGDVALRQISAAPVAIAPLRKVLAG</sequence>
<dbReference type="EMBL" id="JAAIVB010000011">
    <property type="protein sequence ID" value="NEX60042.1"/>
    <property type="molecule type" value="Genomic_DNA"/>
</dbReference>
<evidence type="ECO:0000256" key="1">
    <source>
        <dbReference type="SAM" id="MobiDB-lite"/>
    </source>
</evidence>
<keyword evidence="3" id="KW-1185">Reference proteome</keyword>
<dbReference type="InterPro" id="IPR016181">
    <property type="entry name" value="Acyl_CoA_acyltransferase"/>
</dbReference>
<protein>
    <recommendedName>
        <fullName evidence="4">GNAT family N-acetyltransferase</fullName>
    </recommendedName>
</protein>
<dbReference type="Proteomes" id="UP000482155">
    <property type="component" value="Unassembled WGS sequence"/>
</dbReference>
<dbReference type="Gene3D" id="3.40.630.30">
    <property type="match status" value="1"/>
</dbReference>
<reference evidence="2 3" key="1">
    <citation type="submission" date="2020-02" db="EMBL/GenBank/DDBJ databases">
        <authorList>
            <person name="Kim M.K."/>
        </authorList>
    </citation>
    <scope>NUCLEOTIDE SEQUENCE [LARGE SCALE GENOMIC DNA]</scope>
    <source>
        <strain evidence="2 3">17J57-3</strain>
    </source>
</reference>
<gene>
    <name evidence="2" type="ORF">G3574_03030</name>
</gene>
<proteinExistence type="predicted"/>
<evidence type="ECO:0000313" key="2">
    <source>
        <dbReference type="EMBL" id="NEX60042.1"/>
    </source>
</evidence>
<evidence type="ECO:0008006" key="4">
    <source>
        <dbReference type="Google" id="ProtNLM"/>
    </source>
</evidence>
<feature type="region of interest" description="Disordered" evidence="1">
    <location>
        <begin position="1"/>
        <end position="20"/>
    </location>
</feature>
<name>A0A6B3SNL5_9BURK</name>
<accession>A0A6B3SNL5</accession>
<dbReference type="RefSeq" id="WP_163960546.1">
    <property type="nucleotide sequence ID" value="NZ_JAAIVB010000011.1"/>
</dbReference>
<comment type="caution">
    <text evidence="2">The sequence shown here is derived from an EMBL/GenBank/DDBJ whole genome shotgun (WGS) entry which is preliminary data.</text>
</comment>
<evidence type="ECO:0000313" key="3">
    <source>
        <dbReference type="Proteomes" id="UP000482155"/>
    </source>
</evidence>
<dbReference type="AlphaFoldDB" id="A0A6B3SNL5"/>
<organism evidence="2 3">
    <name type="scientific">Noviherbaspirillum galbum</name>
    <dbReference type="NCBI Taxonomy" id="2709383"/>
    <lineage>
        <taxon>Bacteria</taxon>
        <taxon>Pseudomonadati</taxon>
        <taxon>Pseudomonadota</taxon>
        <taxon>Betaproteobacteria</taxon>
        <taxon>Burkholderiales</taxon>
        <taxon>Oxalobacteraceae</taxon>
        <taxon>Noviherbaspirillum</taxon>
    </lineage>
</organism>
<dbReference type="SUPFAM" id="SSF55729">
    <property type="entry name" value="Acyl-CoA N-acyltransferases (Nat)"/>
    <property type="match status" value="1"/>
</dbReference>